<evidence type="ECO:0000259" key="7">
    <source>
        <dbReference type="Pfam" id="PF14508"/>
    </source>
</evidence>
<dbReference type="InterPro" id="IPR019563">
    <property type="entry name" value="GH97_catalytic"/>
</dbReference>
<organism evidence="9 10">
    <name type="scientific">Bacteroides ovatus</name>
    <dbReference type="NCBI Taxonomy" id="28116"/>
    <lineage>
        <taxon>Bacteria</taxon>
        <taxon>Pseudomonadati</taxon>
        <taxon>Bacteroidota</taxon>
        <taxon>Bacteroidia</taxon>
        <taxon>Bacteroidales</taxon>
        <taxon>Bacteroidaceae</taxon>
        <taxon>Bacteroides</taxon>
    </lineage>
</organism>
<name>A0A5M5M765_BACOV</name>
<evidence type="ECO:0000256" key="1">
    <source>
        <dbReference type="ARBA" id="ARBA00001913"/>
    </source>
</evidence>
<proteinExistence type="predicted"/>
<dbReference type="InterPro" id="IPR029486">
    <property type="entry name" value="GH97_N"/>
</dbReference>
<keyword evidence="3 9" id="KW-0378">Hydrolase</keyword>
<dbReference type="GO" id="GO:0030246">
    <property type="term" value="F:carbohydrate binding"/>
    <property type="evidence" value="ECO:0007669"/>
    <property type="project" value="InterPro"/>
</dbReference>
<dbReference type="Pfam" id="PF14509">
    <property type="entry name" value="GH97_C"/>
    <property type="match status" value="1"/>
</dbReference>
<dbReference type="InterPro" id="IPR029483">
    <property type="entry name" value="GH97_C"/>
</dbReference>
<dbReference type="PANTHER" id="PTHR35803">
    <property type="entry name" value="GLUCAN 1,4-ALPHA-GLUCOSIDASE SUSB-RELATED"/>
    <property type="match status" value="1"/>
</dbReference>
<gene>
    <name evidence="9" type="ORF">F3B85_02885</name>
</gene>
<keyword evidence="4" id="KW-0106">Calcium</keyword>
<comment type="cofactor">
    <cofactor evidence="1">
        <name>Ca(2+)</name>
        <dbReference type="ChEBI" id="CHEBI:29108"/>
    </cofactor>
</comment>
<evidence type="ECO:0000313" key="9">
    <source>
        <dbReference type="EMBL" id="KAA4542109.1"/>
    </source>
</evidence>
<dbReference type="EMBL" id="VWGP01000002">
    <property type="protein sequence ID" value="KAA4542109.1"/>
    <property type="molecule type" value="Genomic_DNA"/>
</dbReference>
<evidence type="ECO:0000259" key="6">
    <source>
        <dbReference type="Pfam" id="PF10566"/>
    </source>
</evidence>
<dbReference type="RefSeq" id="WP_118391428.1">
    <property type="nucleotide sequence ID" value="NZ_CAKJZH010000002.1"/>
</dbReference>
<feature type="domain" description="Glycosyl-hydrolase 97 catalytic" evidence="6">
    <location>
        <begin position="316"/>
        <end position="470"/>
    </location>
</feature>
<feature type="domain" description="Glycosyl-hydrolase 97 N-terminal" evidence="7">
    <location>
        <begin position="26"/>
        <end position="298"/>
    </location>
</feature>
<evidence type="ECO:0000256" key="4">
    <source>
        <dbReference type="ARBA" id="ARBA00022837"/>
    </source>
</evidence>
<comment type="caution">
    <text evidence="9">The sequence shown here is derived from an EMBL/GenBank/DDBJ whole genome shotgun (WGS) entry which is preliminary data.</text>
</comment>
<dbReference type="Proteomes" id="UP000478493">
    <property type="component" value="Unassembled WGS sequence"/>
</dbReference>
<dbReference type="InterPro" id="IPR017853">
    <property type="entry name" value="GH"/>
</dbReference>
<evidence type="ECO:0000313" key="10">
    <source>
        <dbReference type="Proteomes" id="UP000478493"/>
    </source>
</evidence>
<dbReference type="Gene3D" id="3.20.20.70">
    <property type="entry name" value="Aldolase class I"/>
    <property type="match status" value="1"/>
</dbReference>
<evidence type="ECO:0000256" key="2">
    <source>
        <dbReference type="ARBA" id="ARBA00011245"/>
    </source>
</evidence>
<evidence type="ECO:0000259" key="8">
    <source>
        <dbReference type="Pfam" id="PF14509"/>
    </source>
</evidence>
<feature type="domain" description="Glycosyl-hydrolase 97 C-terminal oligomerisation" evidence="8">
    <location>
        <begin position="571"/>
        <end position="665"/>
    </location>
</feature>
<dbReference type="Pfam" id="PF10566">
    <property type="entry name" value="Glyco_hydro_97"/>
    <property type="match status" value="1"/>
</dbReference>
<evidence type="ECO:0000256" key="3">
    <source>
        <dbReference type="ARBA" id="ARBA00022801"/>
    </source>
</evidence>
<dbReference type="Pfam" id="PF14508">
    <property type="entry name" value="GH97_N"/>
    <property type="match status" value="1"/>
</dbReference>
<dbReference type="InterPro" id="IPR014718">
    <property type="entry name" value="GH-type_carb-bd"/>
</dbReference>
<dbReference type="SUPFAM" id="SSF51445">
    <property type="entry name" value="(Trans)glycosidases"/>
    <property type="match status" value="1"/>
</dbReference>
<dbReference type="InterPro" id="IPR013780">
    <property type="entry name" value="Glyco_hydro_b"/>
</dbReference>
<evidence type="ECO:0000256" key="5">
    <source>
        <dbReference type="ARBA" id="ARBA00023295"/>
    </source>
</evidence>
<reference evidence="9 10" key="1">
    <citation type="journal article" date="2019" name="Nat. Med.">
        <title>A library of human gut bacterial isolates paired with longitudinal multiomics data enables mechanistic microbiome research.</title>
        <authorList>
            <person name="Poyet M."/>
            <person name="Groussin M."/>
            <person name="Gibbons S.M."/>
            <person name="Avila-Pacheco J."/>
            <person name="Jiang X."/>
            <person name="Kearney S.M."/>
            <person name="Perrotta A.R."/>
            <person name="Berdy B."/>
            <person name="Zhao S."/>
            <person name="Lieberman T.D."/>
            <person name="Swanson P.K."/>
            <person name="Smith M."/>
            <person name="Roesemann S."/>
            <person name="Alexander J.E."/>
            <person name="Rich S.A."/>
            <person name="Livny J."/>
            <person name="Vlamakis H."/>
            <person name="Clish C."/>
            <person name="Bullock K."/>
            <person name="Deik A."/>
            <person name="Scott J."/>
            <person name="Pierce K.A."/>
            <person name="Xavier R.J."/>
            <person name="Alm E.J."/>
        </authorList>
    </citation>
    <scope>NUCLEOTIDE SEQUENCE [LARGE SCALE GENOMIC DNA]</scope>
    <source>
        <strain evidence="9 10">BIOML-A41</strain>
    </source>
</reference>
<dbReference type="PANTHER" id="PTHR35803:SF2">
    <property type="entry name" value="RETAINING ALPHA-GALACTOSIDASE"/>
    <property type="match status" value="1"/>
</dbReference>
<sequence>MNKKKAIFLLLTLHSFMGWGQKVLQLQSPNKKTTLQISIDKDLSIGISQNGTVVLEPSAIGMSIRETGMLGEAPKLKKIEKRSVSGQKIASPVYKKSTVDETYNELTASFKGNYSVIFRCYNQGVAYRFVTDLKSGQIIVDNEKAVYNFPKQAKGYAAYSNRGKDGNIESQFLNSFENTYDHQPLPSLNSQRLITLPFLAEIPGSNTKVCITESDLYDYPGMFLRSNVDNSSMQGVYATAPKVTEQGGHNLLQKMVKERHDYIAKTDGKRSFPWRIFAISENDKELLDNDLVFLLGKPSSLSDLSWIKPGKVAWDWWNDWNLSGVDFRAGVNNDTYKYYIDFAAQNKIEYVILDEGWAVNKKADMLQVIPQINLPELAAYAKSKNVDLILWAGYWAFHRDMEKVVKHYAAMGIKGFKVDFMDRDDQEMVDFMWKAAEICASHKMLLDYHGTCKPFGLQRTYPNVINYEGVNGLEQLKWKKQGYDQVTYDLTFPFIRMLAGPVDYTQGAMRNATQKGYYPNNHEPMSQGTRCRQLAEYIIFESPFNMLCDTPINYMKEQECTDFISSVPTIWDETVALDSKIANYITIARRSRDTWYIGSINDWKMRELEIDLTFLPEGQYQMEIFRDGANADRNAADYKKESKAVPADKKVKIKMYPGGGYVARIIKSN</sequence>
<dbReference type="GO" id="GO:0016798">
    <property type="term" value="F:hydrolase activity, acting on glycosyl bonds"/>
    <property type="evidence" value="ECO:0007669"/>
    <property type="project" value="UniProtKB-KW"/>
</dbReference>
<accession>A0A5M5M765</accession>
<comment type="subunit">
    <text evidence="2">Monomer.</text>
</comment>
<dbReference type="AlphaFoldDB" id="A0A5M5M765"/>
<dbReference type="InterPro" id="IPR013785">
    <property type="entry name" value="Aldolase_TIM"/>
</dbReference>
<dbReference type="InterPro" id="IPR052720">
    <property type="entry name" value="Glycosyl_hydrolase_97"/>
</dbReference>
<dbReference type="Gene3D" id="2.70.98.10">
    <property type="match status" value="1"/>
</dbReference>
<protein>
    <submittedName>
        <fullName evidence="9">Glycoside hydrolase family 97 protein</fullName>
    </submittedName>
</protein>
<keyword evidence="5" id="KW-0326">Glycosidase</keyword>
<dbReference type="Gene3D" id="2.60.40.1180">
    <property type="entry name" value="Golgi alpha-mannosidase II"/>
    <property type="match status" value="1"/>
</dbReference>